<comment type="caution">
    <text evidence="1">The sequence shown here is derived from an EMBL/GenBank/DDBJ whole genome shotgun (WGS) entry which is preliminary data.</text>
</comment>
<dbReference type="EMBL" id="BARW01008652">
    <property type="protein sequence ID" value="GAI86397.1"/>
    <property type="molecule type" value="Genomic_DNA"/>
</dbReference>
<proteinExistence type="predicted"/>
<name>X1S042_9ZZZZ</name>
<reference evidence="1" key="1">
    <citation type="journal article" date="2014" name="Front. Microbiol.">
        <title>High frequency of phylogenetically diverse reductive dehalogenase-homologous genes in deep subseafloor sedimentary metagenomes.</title>
        <authorList>
            <person name="Kawai M."/>
            <person name="Futagami T."/>
            <person name="Toyoda A."/>
            <person name="Takaki Y."/>
            <person name="Nishi S."/>
            <person name="Hori S."/>
            <person name="Arai W."/>
            <person name="Tsubouchi T."/>
            <person name="Morono Y."/>
            <person name="Uchiyama I."/>
            <person name="Ito T."/>
            <person name="Fujiyama A."/>
            <person name="Inagaki F."/>
            <person name="Takami H."/>
        </authorList>
    </citation>
    <scope>NUCLEOTIDE SEQUENCE</scope>
    <source>
        <strain evidence="1">Expedition CK06-06</strain>
    </source>
</reference>
<organism evidence="1">
    <name type="scientific">marine sediment metagenome</name>
    <dbReference type="NCBI Taxonomy" id="412755"/>
    <lineage>
        <taxon>unclassified sequences</taxon>
        <taxon>metagenomes</taxon>
        <taxon>ecological metagenomes</taxon>
    </lineage>
</organism>
<accession>X1S042</accession>
<protein>
    <submittedName>
        <fullName evidence="1">Uncharacterized protein</fullName>
    </submittedName>
</protein>
<evidence type="ECO:0000313" key="1">
    <source>
        <dbReference type="EMBL" id="GAI86397.1"/>
    </source>
</evidence>
<gene>
    <name evidence="1" type="ORF">S12H4_17658</name>
</gene>
<dbReference type="AlphaFoldDB" id="X1S042"/>
<sequence>MIGFVGSTFDKPVPEEQRQKIRDAAEKVGWIYAEWQEKTQVFVDGDPDKPDAEIKKDWSKFVEALSPYT</sequence>